<dbReference type="InParanoid" id="A0BL35"/>
<evidence type="ECO:0000313" key="2">
    <source>
        <dbReference type="Proteomes" id="UP000000600"/>
    </source>
</evidence>
<dbReference type="AlphaFoldDB" id="A0BL35"/>
<evidence type="ECO:0008006" key="3">
    <source>
        <dbReference type="Google" id="ProtNLM"/>
    </source>
</evidence>
<dbReference type="KEGG" id="ptm:GSPATT00029883001"/>
<dbReference type="GeneID" id="5012434"/>
<dbReference type="RefSeq" id="XP_001426650.1">
    <property type="nucleotide sequence ID" value="XM_001426613.2"/>
</dbReference>
<sequence length="117" mass="14158">MQPLNMRTFSAYYSFNIEFQVQTILKYMLYEIYQLKLQIIFNNEHIFLTLSRTISFSITQLIKNDYEKQFISIFTLYIDNDIHSKREQVLLYTRLSYPFKLIIPRKKSILALIKLVS</sequence>
<dbReference type="Proteomes" id="UP000000600">
    <property type="component" value="Unassembled WGS sequence"/>
</dbReference>
<gene>
    <name evidence="1" type="ORF">GSPATT00029883001</name>
</gene>
<dbReference type="HOGENOM" id="CLU_2089492_0_0_1"/>
<name>A0BL35_PARTE</name>
<accession>A0BL35</accession>
<evidence type="ECO:0000313" key="1">
    <source>
        <dbReference type="EMBL" id="CAK59252.1"/>
    </source>
</evidence>
<proteinExistence type="predicted"/>
<protein>
    <recommendedName>
        <fullName evidence="3">Transmembrane protein</fullName>
    </recommendedName>
</protein>
<reference evidence="1 2" key="1">
    <citation type="journal article" date="2006" name="Nature">
        <title>Global trends of whole-genome duplications revealed by the ciliate Paramecium tetraurelia.</title>
        <authorList>
            <consortium name="Genoscope"/>
            <person name="Aury J.-M."/>
            <person name="Jaillon O."/>
            <person name="Duret L."/>
            <person name="Noel B."/>
            <person name="Jubin C."/>
            <person name="Porcel B.M."/>
            <person name="Segurens B."/>
            <person name="Daubin V."/>
            <person name="Anthouard V."/>
            <person name="Aiach N."/>
            <person name="Arnaiz O."/>
            <person name="Billaut A."/>
            <person name="Beisson J."/>
            <person name="Blanc I."/>
            <person name="Bouhouche K."/>
            <person name="Camara F."/>
            <person name="Duharcourt S."/>
            <person name="Guigo R."/>
            <person name="Gogendeau D."/>
            <person name="Katinka M."/>
            <person name="Keller A.-M."/>
            <person name="Kissmehl R."/>
            <person name="Klotz C."/>
            <person name="Koll F."/>
            <person name="Le Moue A."/>
            <person name="Lepere C."/>
            <person name="Malinsky S."/>
            <person name="Nowacki M."/>
            <person name="Nowak J.K."/>
            <person name="Plattner H."/>
            <person name="Poulain J."/>
            <person name="Ruiz F."/>
            <person name="Serrano V."/>
            <person name="Zagulski M."/>
            <person name="Dessen P."/>
            <person name="Betermier M."/>
            <person name="Weissenbach J."/>
            <person name="Scarpelli C."/>
            <person name="Schachter V."/>
            <person name="Sperling L."/>
            <person name="Meyer E."/>
            <person name="Cohen J."/>
            <person name="Wincker P."/>
        </authorList>
    </citation>
    <scope>NUCLEOTIDE SEQUENCE [LARGE SCALE GENOMIC DNA]</scope>
    <source>
        <strain evidence="1 2">Stock d4-2</strain>
    </source>
</reference>
<organism evidence="1 2">
    <name type="scientific">Paramecium tetraurelia</name>
    <dbReference type="NCBI Taxonomy" id="5888"/>
    <lineage>
        <taxon>Eukaryota</taxon>
        <taxon>Sar</taxon>
        <taxon>Alveolata</taxon>
        <taxon>Ciliophora</taxon>
        <taxon>Intramacronucleata</taxon>
        <taxon>Oligohymenophorea</taxon>
        <taxon>Peniculida</taxon>
        <taxon>Parameciidae</taxon>
        <taxon>Paramecium</taxon>
    </lineage>
</organism>
<keyword evidence="2" id="KW-1185">Reference proteome</keyword>
<dbReference type="EMBL" id="CT868001">
    <property type="protein sequence ID" value="CAK59252.1"/>
    <property type="molecule type" value="Genomic_DNA"/>
</dbReference>